<dbReference type="EMBL" id="JNBY01000094">
    <property type="protein sequence ID" value="KDN83858.1"/>
    <property type="molecule type" value="Genomic_DNA"/>
</dbReference>
<feature type="domain" description="A-factor biosynthesis hotdog" evidence="1">
    <location>
        <begin position="21"/>
        <end position="149"/>
    </location>
</feature>
<sequence length="316" mass="34448">MTSAPPTTLTFDRTVPRAIAHRRAVGEVFVTDSAALGEDEFLLAWQIPRAHSLWGDRTVPFHDPFAIAEAARQACFVVVHRHLGIPLDLPFSLQRFSFRVVSGLAPLRDGQRAPLQGLLRYRTVREPRGGDLGSMTLDGELSVDGTPVMTIGGDVVFLPRGDYDTLRAFQRARKPLADIAPWTPAAAVPPELVGRRDARNIVVGEQTAQGRCPLVIDRSHPSYFDHDYDHVPGPFIVEGFRQAGLLAAVRAGLLPSPVAAFTALTTTFADFGEFEAPLEYSAEPTAGPDGRVEVRLGLHQFGAELAEGRIELTPYP</sequence>
<dbReference type="HOGENOM" id="CLU_061800_0_0_11"/>
<comment type="caution">
    <text evidence="2">The sequence shown here is derived from an EMBL/GenBank/DDBJ whole genome shotgun (WGS) entry which is preliminary data.</text>
</comment>
<dbReference type="Pfam" id="PF03756">
    <property type="entry name" value="AfsA"/>
    <property type="match status" value="2"/>
</dbReference>
<dbReference type="Proteomes" id="UP000027178">
    <property type="component" value="Unassembled WGS sequence"/>
</dbReference>
<keyword evidence="3" id="KW-1185">Reference proteome</keyword>
<gene>
    <name evidence="2" type="ORF">KCH_45070</name>
</gene>
<evidence type="ECO:0000313" key="2">
    <source>
        <dbReference type="EMBL" id="KDN83858.1"/>
    </source>
</evidence>
<dbReference type="AlphaFoldDB" id="A0A066YQN0"/>
<organism evidence="2 3">
    <name type="scientific">Kitasatospora cheerisanensis KCTC 2395</name>
    <dbReference type="NCBI Taxonomy" id="1348663"/>
    <lineage>
        <taxon>Bacteria</taxon>
        <taxon>Bacillati</taxon>
        <taxon>Actinomycetota</taxon>
        <taxon>Actinomycetes</taxon>
        <taxon>Kitasatosporales</taxon>
        <taxon>Streptomycetaceae</taxon>
        <taxon>Kitasatospora</taxon>
    </lineage>
</organism>
<dbReference type="OrthoDB" id="7838374at2"/>
<feature type="domain" description="A-factor biosynthesis hotdog" evidence="1">
    <location>
        <begin position="192"/>
        <end position="311"/>
    </location>
</feature>
<evidence type="ECO:0000313" key="3">
    <source>
        <dbReference type="Proteomes" id="UP000027178"/>
    </source>
</evidence>
<reference evidence="2 3" key="1">
    <citation type="submission" date="2014-05" db="EMBL/GenBank/DDBJ databases">
        <title>Draft Genome Sequence of Kitasatospora cheerisanensis KCTC 2395.</title>
        <authorList>
            <person name="Nam D.H."/>
        </authorList>
    </citation>
    <scope>NUCLEOTIDE SEQUENCE [LARGE SCALE GENOMIC DNA]</scope>
    <source>
        <strain evidence="2 3">KCTC 2395</strain>
    </source>
</reference>
<name>A0A066YQN0_9ACTN</name>
<protein>
    <recommendedName>
        <fullName evidence="1">A-factor biosynthesis hotdog domain-containing protein</fullName>
    </recommendedName>
</protein>
<dbReference type="PATRIC" id="fig|1348663.4.peg.4348"/>
<dbReference type="InterPro" id="IPR005509">
    <property type="entry name" value="AfsA_hotdog_dom"/>
</dbReference>
<accession>A0A066YQN0</accession>
<dbReference type="RefSeq" id="WP_051653296.1">
    <property type="nucleotide sequence ID" value="NZ_KK853997.1"/>
</dbReference>
<evidence type="ECO:0000259" key="1">
    <source>
        <dbReference type="Pfam" id="PF03756"/>
    </source>
</evidence>
<dbReference type="eggNOG" id="ENOG502ZTRV">
    <property type="taxonomic scope" value="Bacteria"/>
</dbReference>
<proteinExistence type="predicted"/>